<dbReference type="SUPFAM" id="SSF53822">
    <property type="entry name" value="Periplasmic binding protein-like I"/>
    <property type="match status" value="1"/>
</dbReference>
<organism evidence="3 4">
    <name type="scientific">Agaribacter marinus</name>
    <dbReference type="NCBI Taxonomy" id="1431249"/>
    <lineage>
        <taxon>Bacteria</taxon>
        <taxon>Pseudomonadati</taxon>
        <taxon>Pseudomonadota</taxon>
        <taxon>Gammaproteobacteria</taxon>
        <taxon>Alteromonadales</taxon>
        <taxon>Alteromonadaceae</taxon>
        <taxon>Agaribacter</taxon>
    </lineage>
</organism>
<dbReference type="GO" id="GO:0031241">
    <property type="term" value="C:periplasmic side of cell outer membrane"/>
    <property type="evidence" value="ECO:0007669"/>
    <property type="project" value="TreeGrafter"/>
</dbReference>
<dbReference type="InterPro" id="IPR028082">
    <property type="entry name" value="Peripla_BP_I"/>
</dbReference>
<proteinExistence type="predicted"/>
<reference evidence="3" key="2">
    <citation type="submission" date="2023-01" db="EMBL/GenBank/DDBJ databases">
        <title>Draft genome sequence of Agaribacter marinus strain NBRC 110023.</title>
        <authorList>
            <person name="Sun Q."/>
            <person name="Mori K."/>
        </authorList>
    </citation>
    <scope>NUCLEOTIDE SEQUENCE</scope>
    <source>
        <strain evidence="3">NBRC 110023</strain>
    </source>
</reference>
<dbReference type="EMBL" id="BSOT01000012">
    <property type="protein sequence ID" value="GLR72752.1"/>
    <property type="molecule type" value="Genomic_DNA"/>
</dbReference>
<dbReference type="GO" id="GO:0009252">
    <property type="term" value="P:peptidoglycan biosynthetic process"/>
    <property type="evidence" value="ECO:0007669"/>
    <property type="project" value="TreeGrafter"/>
</dbReference>
<keyword evidence="4" id="KW-1185">Reference proteome</keyword>
<accession>A0AA37WJX4</accession>
<protein>
    <recommendedName>
        <fullName evidence="5">Penicillin-binding protein activator LpoA</fullName>
    </recommendedName>
</protein>
<gene>
    <name evidence="3" type="ORF">GCM10007852_36600</name>
</gene>
<dbReference type="AlphaFoldDB" id="A0AA37WJX4"/>
<evidence type="ECO:0000256" key="1">
    <source>
        <dbReference type="ARBA" id="ARBA00023136"/>
    </source>
</evidence>
<dbReference type="Pfam" id="PF04348">
    <property type="entry name" value="LppC"/>
    <property type="match status" value="1"/>
</dbReference>
<dbReference type="PROSITE" id="PS51257">
    <property type="entry name" value="PROKAR_LIPOPROTEIN"/>
    <property type="match status" value="1"/>
</dbReference>
<evidence type="ECO:0000313" key="3">
    <source>
        <dbReference type="EMBL" id="GLR72752.1"/>
    </source>
</evidence>
<dbReference type="CDD" id="cd06339">
    <property type="entry name" value="PBP1_YraM_LppC_lipoprotein-like"/>
    <property type="match status" value="1"/>
</dbReference>
<dbReference type="PANTHER" id="PTHR38038">
    <property type="entry name" value="PENICILLIN-BINDING PROTEIN ACTIVATOR LPOA"/>
    <property type="match status" value="1"/>
</dbReference>
<comment type="caution">
    <text evidence="3">The sequence shown here is derived from an EMBL/GenBank/DDBJ whole genome shotgun (WGS) entry which is preliminary data.</text>
</comment>
<feature type="chain" id="PRO_5041297907" description="Penicillin-binding protein activator LpoA" evidence="2">
    <location>
        <begin position="18"/>
        <end position="652"/>
    </location>
</feature>
<evidence type="ECO:0000256" key="2">
    <source>
        <dbReference type="SAM" id="SignalP"/>
    </source>
</evidence>
<sequence length="652" mass="72580">MNLPKALLLACTLVVIAACGGTPVKETSPIVKKETPVSQIIEQDPIDTIIADYRTTQNAQLTVDNLLDYAQMLQSEGNCSDSNLIVYHLLNTSLNSQQRAHSELLRSECSLKAILDNGKRSDTELALAKIDVWLSNASDLSIHDNKQKTRIQFALAVYQVLTESYKESIEALARAGVTKNMSIANEAAAASILHPYRINLLWQALSQQTHEYRHSLLNEVSSLAPFVTLLAIVEDETLSDKSRQQSLKTWLDDNTELAQHEQMPQTITHFSSIQLSESSDILVLLPLSGRLQTQGNAIKQGILSAYYDRAKRLRELNLEETYTISFVDSGSDEQLSQEALSLDYSQHALLLGPLLKGHIRQLSNILPPNLARVHLNSKPKGAVDSFENADIQTTYFALSPEQEAEELARLMLSKGIKNPIVIFEDNNVSERMKNAFTQHWYSELSSNENPASTKLSEVSFTDNKSMRVGITSALDVLQSEKRIKQLSGLTTGVVHSVTRNRRDVDGFVVFAKPQDLELLNPIIESSISLFSDKAVPVFATSYSYNHKYNKNSVRDLRNLVFIDMPFVQPEARQSDLALTVEALYNQPSSTFLRLFAFGYDALSIANNSLQLRLFEQVTQHGLSGELSVLKNGLVNRRLSALSIEDTQANSAN</sequence>
<dbReference type="InterPro" id="IPR007443">
    <property type="entry name" value="LpoA"/>
</dbReference>
<dbReference type="Proteomes" id="UP001156601">
    <property type="component" value="Unassembled WGS sequence"/>
</dbReference>
<keyword evidence="1" id="KW-0472">Membrane</keyword>
<keyword evidence="2" id="KW-0732">Signal</keyword>
<evidence type="ECO:0000313" key="4">
    <source>
        <dbReference type="Proteomes" id="UP001156601"/>
    </source>
</evidence>
<name>A0AA37WJX4_9ALTE</name>
<dbReference type="Gene3D" id="3.40.50.2300">
    <property type="match status" value="2"/>
</dbReference>
<dbReference type="GO" id="GO:0030234">
    <property type="term" value="F:enzyme regulator activity"/>
    <property type="evidence" value="ECO:0007669"/>
    <property type="project" value="TreeGrafter"/>
</dbReference>
<evidence type="ECO:0008006" key="5">
    <source>
        <dbReference type="Google" id="ProtNLM"/>
    </source>
</evidence>
<feature type="signal peptide" evidence="2">
    <location>
        <begin position="1"/>
        <end position="17"/>
    </location>
</feature>
<dbReference type="PANTHER" id="PTHR38038:SF1">
    <property type="entry name" value="PENICILLIN-BINDING PROTEIN ACTIVATOR LPOA"/>
    <property type="match status" value="1"/>
</dbReference>
<dbReference type="RefSeq" id="WP_284219169.1">
    <property type="nucleotide sequence ID" value="NZ_BSOT01000012.1"/>
</dbReference>
<reference evidence="3" key="1">
    <citation type="journal article" date="2014" name="Int. J. Syst. Evol. Microbiol.">
        <title>Complete genome sequence of Corynebacterium casei LMG S-19264T (=DSM 44701T), isolated from a smear-ripened cheese.</title>
        <authorList>
            <consortium name="US DOE Joint Genome Institute (JGI-PGF)"/>
            <person name="Walter F."/>
            <person name="Albersmeier A."/>
            <person name="Kalinowski J."/>
            <person name="Ruckert C."/>
        </authorList>
    </citation>
    <scope>NUCLEOTIDE SEQUENCE</scope>
    <source>
        <strain evidence="3">NBRC 110023</strain>
    </source>
</reference>